<proteinExistence type="predicted"/>
<dbReference type="Pfam" id="PF03279">
    <property type="entry name" value="Lip_A_acyltrans"/>
    <property type="match status" value="1"/>
</dbReference>
<evidence type="ECO:0000313" key="7">
    <source>
        <dbReference type="EMBL" id="PWK46797.1"/>
    </source>
</evidence>
<keyword evidence="2" id="KW-1003">Cell membrane</keyword>
<dbReference type="PANTHER" id="PTHR30606:SF10">
    <property type="entry name" value="PHOSPHATIDYLINOSITOL MANNOSIDE ACYLTRANSFERASE"/>
    <property type="match status" value="1"/>
</dbReference>
<dbReference type="PANTHER" id="PTHR30606">
    <property type="entry name" value="LIPID A BIOSYNTHESIS LAUROYL ACYLTRANSFERASE"/>
    <property type="match status" value="1"/>
</dbReference>
<evidence type="ECO:0000256" key="5">
    <source>
        <dbReference type="ARBA" id="ARBA00023136"/>
    </source>
</evidence>
<dbReference type="PIRSF" id="PIRSF026649">
    <property type="entry name" value="MsbB"/>
    <property type="match status" value="1"/>
</dbReference>
<gene>
    <name evidence="7" type="ORF">C8D97_11233</name>
</gene>
<reference evidence="7 8" key="1">
    <citation type="submission" date="2018-05" db="EMBL/GenBank/DDBJ databases">
        <title>Genomic Encyclopedia of Type Strains, Phase IV (KMG-IV): sequencing the most valuable type-strain genomes for metagenomic binning, comparative biology and taxonomic classification.</title>
        <authorList>
            <person name="Goeker M."/>
        </authorList>
    </citation>
    <scope>NUCLEOTIDE SEQUENCE [LARGE SCALE GENOMIC DNA]</scope>
    <source>
        <strain evidence="7 8">DSM 25350</strain>
    </source>
</reference>
<accession>A0A316FXI9</accession>
<comment type="subcellular location">
    <subcellularLocation>
        <location evidence="1">Cell inner membrane</location>
    </subcellularLocation>
</comment>
<dbReference type="InterPro" id="IPR004960">
    <property type="entry name" value="LipA_acyltrans"/>
</dbReference>
<name>A0A316FXI9_9GAMM</name>
<evidence type="ECO:0000256" key="2">
    <source>
        <dbReference type="ARBA" id="ARBA00022475"/>
    </source>
</evidence>
<dbReference type="GO" id="GO:0005886">
    <property type="term" value="C:plasma membrane"/>
    <property type="evidence" value="ECO:0007669"/>
    <property type="project" value="UniProtKB-SubCell"/>
</dbReference>
<evidence type="ECO:0000313" key="8">
    <source>
        <dbReference type="Proteomes" id="UP000245790"/>
    </source>
</evidence>
<protein>
    <submittedName>
        <fullName evidence="7">KDO2-lipid IV(A) lauroyltransferase</fullName>
    </submittedName>
</protein>
<keyword evidence="3" id="KW-0997">Cell inner membrane</keyword>
<dbReference type="AlphaFoldDB" id="A0A316FXI9"/>
<evidence type="ECO:0000256" key="1">
    <source>
        <dbReference type="ARBA" id="ARBA00004533"/>
    </source>
</evidence>
<dbReference type="EMBL" id="QGGU01000012">
    <property type="protein sequence ID" value="PWK46797.1"/>
    <property type="molecule type" value="Genomic_DNA"/>
</dbReference>
<evidence type="ECO:0000256" key="6">
    <source>
        <dbReference type="ARBA" id="ARBA00023315"/>
    </source>
</evidence>
<keyword evidence="6" id="KW-0012">Acyltransferase</keyword>
<dbReference type="GO" id="GO:0009247">
    <property type="term" value="P:glycolipid biosynthetic process"/>
    <property type="evidence" value="ECO:0007669"/>
    <property type="project" value="UniProtKB-ARBA"/>
</dbReference>
<organism evidence="7 8">
    <name type="scientific">Pleionea mediterranea</name>
    <dbReference type="NCBI Taxonomy" id="523701"/>
    <lineage>
        <taxon>Bacteria</taxon>
        <taxon>Pseudomonadati</taxon>
        <taxon>Pseudomonadota</taxon>
        <taxon>Gammaproteobacteria</taxon>
        <taxon>Oceanospirillales</taxon>
        <taxon>Pleioneaceae</taxon>
        <taxon>Pleionea</taxon>
    </lineage>
</organism>
<comment type="caution">
    <text evidence="7">The sequence shown here is derived from an EMBL/GenBank/DDBJ whole genome shotgun (WGS) entry which is preliminary data.</text>
</comment>
<dbReference type="Proteomes" id="UP000245790">
    <property type="component" value="Unassembled WGS sequence"/>
</dbReference>
<dbReference type="GO" id="GO:0016746">
    <property type="term" value="F:acyltransferase activity"/>
    <property type="evidence" value="ECO:0007669"/>
    <property type="project" value="UniProtKB-KW"/>
</dbReference>
<sequence length="292" mass="33869">MKSLIIYLIAGFHRLLPFSVNRWVGRQYGRCLYYTHSRYARTSFTNLEHIFSERSHKENQQLVYQSCLHTGMMIAESFWLWQQSLEKINQRIISVKGQELIESAISEGKPVLLTGPHMGNWEAFSIWFGIHFNTAVMYRPAKIKVLDRLIRKGRSLTGTQLIKGEKRSVRKILRHLKSKGILFILSDQEPDKGSGVYADFMGKPAYTMTLVQKLMQKTQAMPLIFRTERVSKGFAINISEALSLDVDETPEKFAGQLNQLLEQQIMTNPSQFEWGYKRFKSPPDGDYDFYPE</sequence>
<dbReference type="RefSeq" id="WP_170115272.1">
    <property type="nucleotide sequence ID" value="NZ_QGGU01000012.1"/>
</dbReference>
<keyword evidence="5" id="KW-0472">Membrane</keyword>
<dbReference type="CDD" id="cd07984">
    <property type="entry name" value="LPLAT_LABLAT-like"/>
    <property type="match status" value="1"/>
</dbReference>
<keyword evidence="8" id="KW-1185">Reference proteome</keyword>
<keyword evidence="4 7" id="KW-0808">Transferase</keyword>
<evidence type="ECO:0000256" key="4">
    <source>
        <dbReference type="ARBA" id="ARBA00022679"/>
    </source>
</evidence>
<evidence type="ECO:0000256" key="3">
    <source>
        <dbReference type="ARBA" id="ARBA00022519"/>
    </source>
</evidence>